<feature type="region of interest" description="Disordered" evidence="2">
    <location>
        <begin position="166"/>
        <end position="213"/>
    </location>
</feature>
<dbReference type="PANTHER" id="PTHR37534">
    <property type="entry name" value="TRANSCRIPTIONAL ACTIVATOR PROTEIN UGA3"/>
    <property type="match status" value="1"/>
</dbReference>
<proteinExistence type="predicted"/>
<dbReference type="Proteomes" id="UP000305067">
    <property type="component" value="Unassembled WGS sequence"/>
</dbReference>
<feature type="compositionally biased region" description="Polar residues" evidence="2">
    <location>
        <begin position="12"/>
        <end position="33"/>
    </location>
</feature>
<evidence type="ECO:0000313" key="5">
    <source>
        <dbReference type="Proteomes" id="UP000305067"/>
    </source>
</evidence>
<dbReference type="GO" id="GO:0005634">
    <property type="term" value="C:nucleus"/>
    <property type="evidence" value="ECO:0007669"/>
    <property type="project" value="TreeGrafter"/>
</dbReference>
<dbReference type="SUPFAM" id="SSF57701">
    <property type="entry name" value="Zn2/Cys6 DNA-binding domain"/>
    <property type="match status" value="1"/>
</dbReference>
<dbReference type="InterPro" id="IPR001138">
    <property type="entry name" value="Zn2Cys6_DnaBD"/>
</dbReference>
<accession>A0A5C3QKB0</accession>
<dbReference type="SMART" id="SM00066">
    <property type="entry name" value="GAL4"/>
    <property type="match status" value="1"/>
</dbReference>
<feature type="domain" description="Zn(2)-C6 fungal-type" evidence="3">
    <location>
        <begin position="58"/>
        <end position="88"/>
    </location>
</feature>
<dbReference type="Gene3D" id="4.10.240.10">
    <property type="entry name" value="Zn(2)-C6 fungal-type DNA-binding domain"/>
    <property type="match status" value="1"/>
</dbReference>
<dbReference type="AlphaFoldDB" id="A0A5C3QKB0"/>
<dbReference type="EMBL" id="ML178822">
    <property type="protein sequence ID" value="TFL02455.1"/>
    <property type="molecule type" value="Genomic_DNA"/>
</dbReference>
<evidence type="ECO:0000256" key="2">
    <source>
        <dbReference type="SAM" id="MobiDB-lite"/>
    </source>
</evidence>
<keyword evidence="1" id="KW-0539">Nucleus</keyword>
<keyword evidence="5" id="KW-1185">Reference proteome</keyword>
<dbReference type="PROSITE" id="PS00463">
    <property type="entry name" value="ZN2_CY6_FUNGAL_1"/>
    <property type="match status" value="1"/>
</dbReference>
<dbReference type="Pfam" id="PF00172">
    <property type="entry name" value="Zn_clus"/>
    <property type="match status" value="1"/>
</dbReference>
<feature type="compositionally biased region" description="Basic and acidic residues" evidence="2">
    <location>
        <begin position="34"/>
        <end position="47"/>
    </location>
</feature>
<sequence length="276" mass="30751">MSDDLFNHYPQHYSQTSYTNGKVNSSQPSQRGDTQQRGDAQRGDTPKKRPKYTRSKTGCLTCRVKKIKCDEAKPSCIRCAHGQRECTWPEALPTRKRPSRSDSIDEQDAPRPSTSSSGSPTPPLRAQSPPHASSIYLNGRATGLTQSSLLTQPLYDLPGTTYSAAHNNPPLLPSDDMYNDHHQSPTFMHHHGQYQMPSTAPSLPRYSSAPTRHEPAYDLSTRGLLAGSYYPSDPGPLLPSMDLTLDQEGYMLPHYQGRRLVPGNHASQYDRHATYE</sequence>
<dbReference type="GO" id="GO:0045944">
    <property type="term" value="P:positive regulation of transcription by RNA polymerase II"/>
    <property type="evidence" value="ECO:0007669"/>
    <property type="project" value="TreeGrafter"/>
</dbReference>
<dbReference type="GO" id="GO:0000976">
    <property type="term" value="F:transcription cis-regulatory region binding"/>
    <property type="evidence" value="ECO:0007669"/>
    <property type="project" value="TreeGrafter"/>
</dbReference>
<dbReference type="PROSITE" id="PS50048">
    <property type="entry name" value="ZN2_CY6_FUNGAL_2"/>
    <property type="match status" value="1"/>
</dbReference>
<dbReference type="PANTHER" id="PTHR37534:SF7">
    <property type="entry name" value="TRANSCRIPTIONAL ACTIVATOR PROTEIN UGA3"/>
    <property type="match status" value="1"/>
</dbReference>
<dbReference type="GO" id="GO:0008270">
    <property type="term" value="F:zinc ion binding"/>
    <property type="evidence" value="ECO:0007669"/>
    <property type="project" value="InterPro"/>
</dbReference>
<feature type="compositionally biased region" description="Low complexity" evidence="2">
    <location>
        <begin position="110"/>
        <end position="119"/>
    </location>
</feature>
<dbReference type="CDD" id="cd00067">
    <property type="entry name" value="GAL4"/>
    <property type="match status" value="1"/>
</dbReference>
<dbReference type="OrthoDB" id="5419315at2759"/>
<evidence type="ECO:0000256" key="1">
    <source>
        <dbReference type="ARBA" id="ARBA00023242"/>
    </source>
</evidence>
<evidence type="ECO:0000313" key="4">
    <source>
        <dbReference type="EMBL" id="TFL02455.1"/>
    </source>
</evidence>
<reference evidence="4 5" key="1">
    <citation type="journal article" date="2019" name="Nat. Ecol. Evol.">
        <title>Megaphylogeny resolves global patterns of mushroom evolution.</title>
        <authorList>
            <person name="Varga T."/>
            <person name="Krizsan K."/>
            <person name="Foldi C."/>
            <person name="Dima B."/>
            <person name="Sanchez-Garcia M."/>
            <person name="Sanchez-Ramirez S."/>
            <person name="Szollosi G.J."/>
            <person name="Szarkandi J.G."/>
            <person name="Papp V."/>
            <person name="Albert L."/>
            <person name="Andreopoulos W."/>
            <person name="Angelini C."/>
            <person name="Antonin V."/>
            <person name="Barry K.W."/>
            <person name="Bougher N.L."/>
            <person name="Buchanan P."/>
            <person name="Buyck B."/>
            <person name="Bense V."/>
            <person name="Catcheside P."/>
            <person name="Chovatia M."/>
            <person name="Cooper J."/>
            <person name="Damon W."/>
            <person name="Desjardin D."/>
            <person name="Finy P."/>
            <person name="Geml J."/>
            <person name="Haridas S."/>
            <person name="Hughes K."/>
            <person name="Justo A."/>
            <person name="Karasinski D."/>
            <person name="Kautmanova I."/>
            <person name="Kiss B."/>
            <person name="Kocsube S."/>
            <person name="Kotiranta H."/>
            <person name="LaButti K.M."/>
            <person name="Lechner B.E."/>
            <person name="Liimatainen K."/>
            <person name="Lipzen A."/>
            <person name="Lukacs Z."/>
            <person name="Mihaltcheva S."/>
            <person name="Morgado L.N."/>
            <person name="Niskanen T."/>
            <person name="Noordeloos M.E."/>
            <person name="Ohm R.A."/>
            <person name="Ortiz-Santana B."/>
            <person name="Ovrebo C."/>
            <person name="Racz N."/>
            <person name="Riley R."/>
            <person name="Savchenko A."/>
            <person name="Shiryaev A."/>
            <person name="Soop K."/>
            <person name="Spirin V."/>
            <person name="Szebenyi C."/>
            <person name="Tomsovsky M."/>
            <person name="Tulloss R.E."/>
            <person name="Uehling J."/>
            <person name="Grigoriev I.V."/>
            <person name="Vagvolgyi C."/>
            <person name="Papp T."/>
            <person name="Martin F.M."/>
            <person name="Miettinen O."/>
            <person name="Hibbett D.S."/>
            <person name="Nagy L.G."/>
        </authorList>
    </citation>
    <scope>NUCLEOTIDE SEQUENCE [LARGE SCALE GENOMIC DNA]</scope>
    <source>
        <strain evidence="4 5">CBS 309.79</strain>
    </source>
</reference>
<dbReference type="GO" id="GO:0000981">
    <property type="term" value="F:DNA-binding transcription factor activity, RNA polymerase II-specific"/>
    <property type="evidence" value="ECO:0007669"/>
    <property type="project" value="InterPro"/>
</dbReference>
<dbReference type="STRING" id="1884261.A0A5C3QKB0"/>
<gene>
    <name evidence="4" type="ORF">BDV98DRAFT_565839</name>
</gene>
<feature type="region of interest" description="Disordered" evidence="2">
    <location>
        <begin position="92"/>
        <end position="136"/>
    </location>
</feature>
<dbReference type="InterPro" id="IPR036864">
    <property type="entry name" value="Zn2-C6_fun-type_DNA-bd_sf"/>
</dbReference>
<organism evidence="4 5">
    <name type="scientific">Pterulicium gracile</name>
    <dbReference type="NCBI Taxonomy" id="1884261"/>
    <lineage>
        <taxon>Eukaryota</taxon>
        <taxon>Fungi</taxon>
        <taxon>Dikarya</taxon>
        <taxon>Basidiomycota</taxon>
        <taxon>Agaricomycotina</taxon>
        <taxon>Agaricomycetes</taxon>
        <taxon>Agaricomycetidae</taxon>
        <taxon>Agaricales</taxon>
        <taxon>Pleurotineae</taxon>
        <taxon>Pterulaceae</taxon>
        <taxon>Pterulicium</taxon>
    </lineage>
</organism>
<protein>
    <recommendedName>
        <fullName evidence="3">Zn(2)-C6 fungal-type domain-containing protein</fullName>
    </recommendedName>
</protein>
<feature type="region of interest" description="Disordered" evidence="2">
    <location>
        <begin position="1"/>
        <end position="55"/>
    </location>
</feature>
<name>A0A5C3QKB0_9AGAR</name>
<evidence type="ECO:0000259" key="3">
    <source>
        <dbReference type="PROSITE" id="PS50048"/>
    </source>
</evidence>